<evidence type="ECO:0000256" key="1">
    <source>
        <dbReference type="SAM" id="MobiDB-lite"/>
    </source>
</evidence>
<reference evidence="2" key="1">
    <citation type="submission" date="2024-07" db="EMBL/GenBank/DDBJ databases">
        <authorList>
            <person name="Yu S.T."/>
        </authorList>
    </citation>
    <scope>NUCLEOTIDE SEQUENCE</scope>
    <source>
        <strain evidence="2">R08</strain>
    </source>
</reference>
<name>A0AB39MIU2_9ACTN</name>
<sequence>MRPKIPTDGILRLGDFRQIHFTDSTRQFGTQILTPAMPLVTAVGPNGSPPEAVALSATDVARVAPLPWIPTASSAGMVVHHAIVGTFRRSITPDRLPVWRALPPSAALGGLLGQLPGARTTLWAVGLATALSFLWIHCSPPRTPRDTSEGHVLGGSLTGTARQEAASAGESASVPGVRFTGDDRTDSA</sequence>
<protein>
    <submittedName>
        <fullName evidence="2">Uncharacterized protein</fullName>
    </submittedName>
</protein>
<evidence type="ECO:0000313" key="2">
    <source>
        <dbReference type="EMBL" id="XDQ06310.1"/>
    </source>
</evidence>
<feature type="region of interest" description="Disordered" evidence="1">
    <location>
        <begin position="142"/>
        <end position="188"/>
    </location>
</feature>
<dbReference type="RefSeq" id="WP_369191288.1">
    <property type="nucleotide sequence ID" value="NZ_CP163431.1"/>
</dbReference>
<accession>A0AB39MIU2</accession>
<gene>
    <name evidence="2" type="ORF">AB5J58_41825</name>
</gene>
<dbReference type="EMBL" id="CP163431">
    <property type="protein sequence ID" value="XDQ06310.1"/>
    <property type="molecule type" value="Genomic_DNA"/>
</dbReference>
<organism evidence="2">
    <name type="scientific">Streptomyces sp. R08</name>
    <dbReference type="NCBI Taxonomy" id="3238624"/>
    <lineage>
        <taxon>Bacteria</taxon>
        <taxon>Bacillati</taxon>
        <taxon>Actinomycetota</taxon>
        <taxon>Actinomycetes</taxon>
        <taxon>Kitasatosporales</taxon>
        <taxon>Streptomycetaceae</taxon>
        <taxon>Streptomyces</taxon>
    </lineage>
</organism>
<proteinExistence type="predicted"/>
<dbReference type="AlphaFoldDB" id="A0AB39MIU2"/>